<evidence type="ECO:0000256" key="13">
    <source>
        <dbReference type="RuleBase" id="RU365022"/>
    </source>
</evidence>
<evidence type="ECO:0000256" key="2">
    <source>
        <dbReference type="ARBA" id="ARBA00009189"/>
    </source>
</evidence>
<comment type="cofactor">
    <cofactor evidence="13">
        <name>iron-sulfur cluster</name>
        <dbReference type="ChEBI" id="CHEBI:30408"/>
    </cofactor>
</comment>
<dbReference type="InterPro" id="IPR022765">
    <property type="entry name" value="Dna2/Cas4_DUF83"/>
</dbReference>
<dbReference type="InterPro" id="IPR051827">
    <property type="entry name" value="Cas4_exonuclease"/>
</dbReference>
<keyword evidence="8 13" id="KW-0269">Exonuclease</keyword>
<evidence type="ECO:0000256" key="11">
    <source>
        <dbReference type="ARBA" id="ARBA00023118"/>
    </source>
</evidence>
<evidence type="ECO:0000256" key="6">
    <source>
        <dbReference type="ARBA" id="ARBA00022723"/>
    </source>
</evidence>
<comment type="cofactor">
    <cofactor evidence="13">
        <name>Mg(2+)</name>
        <dbReference type="ChEBI" id="CHEBI:18420"/>
    </cofactor>
    <cofactor evidence="13">
        <name>Mn(2+)</name>
        <dbReference type="ChEBI" id="CHEBI:29035"/>
    </cofactor>
    <text evidence="13">Mg(2+) or Mn(2+) required for ssDNA cleavage activity.</text>
</comment>
<dbReference type="PANTHER" id="PTHR36531">
    <property type="entry name" value="CRISPR-ASSOCIATED EXONUCLEASE CAS4"/>
    <property type="match status" value="1"/>
</dbReference>
<name>A0AA35XU37_METCP</name>
<comment type="function">
    <text evidence="13">CRISPR (clustered regularly interspaced short palindromic repeat) is an adaptive immune system that provides protection against mobile genetic elements (viruses, transposable elements and conjugative plasmids). CRISPR clusters contain sequences complementary to antecedent mobile elements and target invading nucleic acids. CRISPR clusters are transcribed and processed into CRISPR RNA (crRNA).</text>
</comment>
<keyword evidence="9 13" id="KW-0408">Iron</keyword>
<evidence type="ECO:0000256" key="7">
    <source>
        <dbReference type="ARBA" id="ARBA00022801"/>
    </source>
</evidence>
<keyword evidence="7 13" id="KW-0378">Hydrolase</keyword>
<organism evidence="15 16">
    <name type="scientific">Methylococcus capsulatus</name>
    <dbReference type="NCBI Taxonomy" id="414"/>
    <lineage>
        <taxon>Bacteria</taxon>
        <taxon>Pseudomonadati</taxon>
        <taxon>Pseudomonadota</taxon>
        <taxon>Gammaproteobacteria</taxon>
        <taxon>Methylococcales</taxon>
        <taxon>Methylococcaceae</taxon>
        <taxon>Methylococcus</taxon>
    </lineage>
</organism>
<dbReference type="GO" id="GO:0046872">
    <property type="term" value="F:metal ion binding"/>
    <property type="evidence" value="ECO:0007669"/>
    <property type="project" value="UniProtKB-KW"/>
</dbReference>
<keyword evidence="12 13" id="KW-0464">Manganese</keyword>
<evidence type="ECO:0000313" key="15">
    <source>
        <dbReference type="EMBL" id="CAI8753155.1"/>
    </source>
</evidence>
<feature type="domain" description="DUF83" evidence="14">
    <location>
        <begin position="23"/>
        <end position="199"/>
    </location>
</feature>
<evidence type="ECO:0000256" key="5">
    <source>
        <dbReference type="ARBA" id="ARBA00022722"/>
    </source>
</evidence>
<dbReference type="EC" id="3.1.12.1" evidence="3 13"/>
<dbReference type="Gene3D" id="3.90.320.10">
    <property type="match status" value="1"/>
</dbReference>
<keyword evidence="11 13" id="KW-0051">Antiviral defense</keyword>
<comment type="cofactor">
    <cofactor evidence="1">
        <name>[4Fe-4S] cluster</name>
        <dbReference type="ChEBI" id="CHEBI:49883"/>
    </cofactor>
</comment>
<dbReference type="CDD" id="cd09637">
    <property type="entry name" value="Cas4_I-A_I-B_I-C_I-D_II-B"/>
    <property type="match status" value="1"/>
</dbReference>
<evidence type="ECO:0000259" key="14">
    <source>
        <dbReference type="Pfam" id="PF01930"/>
    </source>
</evidence>
<comment type="similarity">
    <text evidence="2 13">Belongs to the CRISPR-associated exonuclease Cas4 family.</text>
</comment>
<dbReference type="GO" id="GO:0004527">
    <property type="term" value="F:exonuclease activity"/>
    <property type="evidence" value="ECO:0007669"/>
    <property type="project" value="UniProtKB-KW"/>
</dbReference>
<evidence type="ECO:0000256" key="1">
    <source>
        <dbReference type="ARBA" id="ARBA00001966"/>
    </source>
</evidence>
<keyword evidence="10 13" id="KW-0411">Iron-sulfur</keyword>
<gene>
    <name evidence="15" type="ORF">MCNOR_0693</name>
</gene>
<evidence type="ECO:0000256" key="9">
    <source>
        <dbReference type="ARBA" id="ARBA00023004"/>
    </source>
</evidence>
<protein>
    <recommendedName>
        <fullName evidence="4 13">CRISPR-associated exonuclease Cas4</fullName>
        <ecNumber evidence="3 13">3.1.12.1</ecNumber>
    </recommendedName>
</protein>
<dbReference type="InterPro" id="IPR011604">
    <property type="entry name" value="PDDEXK-like_dom_sf"/>
</dbReference>
<evidence type="ECO:0000256" key="3">
    <source>
        <dbReference type="ARBA" id="ARBA00012768"/>
    </source>
</evidence>
<dbReference type="Pfam" id="PF01930">
    <property type="entry name" value="Cas_Cas4"/>
    <property type="match status" value="1"/>
</dbReference>
<accession>A0AA35XU37</accession>
<keyword evidence="6 13" id="KW-0479">Metal-binding</keyword>
<sequence>MGCPVFNRDAYEVTVMEETLPLSALNQYAYCPRRCYLIHAEGEFKDNVHTIRGTLEHERVDRSHSRGQGNIRIEYALPVWSDTLGLSGRCDVVEFHPDGAIYPVEYKHGKRKRWINDDLQLAAQALCLEEMTGKPVARGAIFHQQSKRRREVVITETLKQAVREAAKSIRITLNGAKCPPPLQTPHSGRCGECSLRTICEPEMVGAAPVLSDIAKTLFEPEEDLP</sequence>
<dbReference type="Proteomes" id="UP001158598">
    <property type="component" value="Chromosome"/>
</dbReference>
<proteinExistence type="inferred from homology"/>
<dbReference type="GO" id="GO:0051607">
    <property type="term" value="P:defense response to virus"/>
    <property type="evidence" value="ECO:0007669"/>
    <property type="project" value="UniProtKB-KW"/>
</dbReference>
<keyword evidence="5 13" id="KW-0540">Nuclease</keyword>
<dbReference type="NCBIfam" id="TIGR00372">
    <property type="entry name" value="cas4"/>
    <property type="match status" value="1"/>
</dbReference>
<evidence type="ECO:0000256" key="8">
    <source>
        <dbReference type="ARBA" id="ARBA00022839"/>
    </source>
</evidence>
<dbReference type="PANTHER" id="PTHR36531:SF6">
    <property type="entry name" value="DNA REPLICATION ATP-DEPENDENT HELICASE_NUCLEASE DNA2"/>
    <property type="match status" value="1"/>
</dbReference>
<evidence type="ECO:0000256" key="12">
    <source>
        <dbReference type="ARBA" id="ARBA00023211"/>
    </source>
</evidence>
<evidence type="ECO:0000313" key="16">
    <source>
        <dbReference type="Proteomes" id="UP001158598"/>
    </source>
</evidence>
<dbReference type="InterPro" id="IPR013343">
    <property type="entry name" value="CRISPR-assoc_prot_Cas4"/>
</dbReference>
<evidence type="ECO:0000256" key="10">
    <source>
        <dbReference type="ARBA" id="ARBA00023014"/>
    </source>
</evidence>
<dbReference type="AlphaFoldDB" id="A0AA35XU37"/>
<dbReference type="GO" id="GO:0051536">
    <property type="term" value="F:iron-sulfur cluster binding"/>
    <property type="evidence" value="ECO:0007669"/>
    <property type="project" value="UniProtKB-KW"/>
</dbReference>
<reference evidence="15" key="1">
    <citation type="submission" date="2023-03" db="EMBL/GenBank/DDBJ databases">
        <authorList>
            <person name="Pearce D."/>
        </authorList>
    </citation>
    <scope>NUCLEOTIDE SEQUENCE</scope>
    <source>
        <strain evidence="15">Mc</strain>
    </source>
</reference>
<evidence type="ECO:0000256" key="4">
    <source>
        <dbReference type="ARBA" id="ARBA00020049"/>
    </source>
</evidence>
<dbReference type="EMBL" id="OX458332">
    <property type="protein sequence ID" value="CAI8753155.1"/>
    <property type="molecule type" value="Genomic_DNA"/>
</dbReference>